<dbReference type="Gene3D" id="2.60.120.10">
    <property type="entry name" value="Jelly Rolls"/>
    <property type="match status" value="1"/>
</dbReference>
<reference evidence="2" key="1">
    <citation type="submission" date="2021-11" db="EMBL/GenBank/DDBJ databases">
        <authorList>
            <consortium name="Genoscope - CEA"/>
            <person name="William W."/>
        </authorList>
    </citation>
    <scope>NUCLEOTIDE SEQUENCE</scope>
</reference>
<organism evidence="2 3">
    <name type="scientific">Pelagomonas calceolata</name>
    <dbReference type="NCBI Taxonomy" id="35677"/>
    <lineage>
        <taxon>Eukaryota</taxon>
        <taxon>Sar</taxon>
        <taxon>Stramenopiles</taxon>
        <taxon>Ochrophyta</taxon>
        <taxon>Pelagophyceae</taxon>
        <taxon>Pelagomonadales</taxon>
        <taxon>Pelagomonadaceae</taxon>
        <taxon>Pelagomonas</taxon>
    </lineage>
</organism>
<sequence length="565" mass="63818">MSSQLEALQAENARLKAENETLRQQLQSQSTDQDLLRTLGRSPDRGRTLAHTIGQRSLSPGSELERHPHKEDNTENELAQFLEEGLRDGLFSSQEQQPGDLLDDIIRNIPVKKLRKPYTCEDRASELGIDADEEELPDWLKEGLQPEIPKHLKHAFREARKKKKKPLPRLLQGAKINPLAQTILAKKAAMRLADKARAKRDKAPWSRGTLQFHSLAAPQTLRKLPDIIHGKPYPIHREEDALVWPDLAELVNDICVKSGVLVSDPQGFPLSFLDELQKRFRRDNQSDSLDEFESTGKSNGYDMQVQCIILPPGYETRLHGHVSLELCYVLSGSLHELRLCGTVPTLGKDEEPKVPLLDLSEITEKKRNRTPTRCGDIPEKAVWKESTIELGEYVHCDVGSVHQIKSGSDGASLLILWCGVEEPYTSDRILCGDELRLASPNEKPPKLRLFEGTWVPPKGIQYFSIDDQIIEEMKAEGLIEERRPTEVPVVVEEDPHSRFDERAGLLNSKHWRRAEGEKAPSPRRTSDDHLRGSWGSLHEVRGQKDEVDEVVDAAIEKAMSPPKNV</sequence>
<proteinExistence type="predicted"/>
<gene>
    <name evidence="2" type="ORF">PECAL_4P17600</name>
</gene>
<name>A0A8J2SU52_9STRA</name>
<feature type="region of interest" description="Disordered" evidence="1">
    <location>
        <begin position="19"/>
        <end position="74"/>
    </location>
</feature>
<feature type="compositionally biased region" description="Low complexity" evidence="1">
    <location>
        <begin position="22"/>
        <end position="37"/>
    </location>
</feature>
<feature type="compositionally biased region" description="Basic and acidic residues" evidence="1">
    <location>
        <begin position="63"/>
        <end position="73"/>
    </location>
</feature>
<dbReference type="SUPFAM" id="SSF51182">
    <property type="entry name" value="RmlC-like cupins"/>
    <property type="match status" value="1"/>
</dbReference>
<dbReference type="AlphaFoldDB" id="A0A8J2SU52"/>
<evidence type="ECO:0000256" key="1">
    <source>
        <dbReference type="SAM" id="MobiDB-lite"/>
    </source>
</evidence>
<feature type="compositionally biased region" description="Basic and acidic residues" evidence="1">
    <location>
        <begin position="513"/>
        <end position="531"/>
    </location>
</feature>
<evidence type="ECO:0000313" key="2">
    <source>
        <dbReference type="EMBL" id="CAH0374477.1"/>
    </source>
</evidence>
<protein>
    <submittedName>
        <fullName evidence="2">Uncharacterized protein</fullName>
    </submittedName>
</protein>
<comment type="caution">
    <text evidence="2">The sequence shown here is derived from an EMBL/GenBank/DDBJ whole genome shotgun (WGS) entry which is preliminary data.</text>
</comment>
<dbReference type="Proteomes" id="UP000789595">
    <property type="component" value="Unassembled WGS sequence"/>
</dbReference>
<dbReference type="InterPro" id="IPR011051">
    <property type="entry name" value="RmlC_Cupin_sf"/>
</dbReference>
<dbReference type="EMBL" id="CAKKNE010000004">
    <property type="protein sequence ID" value="CAH0374477.1"/>
    <property type="molecule type" value="Genomic_DNA"/>
</dbReference>
<dbReference type="InterPro" id="IPR014710">
    <property type="entry name" value="RmlC-like_jellyroll"/>
</dbReference>
<keyword evidence="3" id="KW-1185">Reference proteome</keyword>
<accession>A0A8J2SU52</accession>
<evidence type="ECO:0000313" key="3">
    <source>
        <dbReference type="Proteomes" id="UP000789595"/>
    </source>
</evidence>
<feature type="region of interest" description="Disordered" evidence="1">
    <location>
        <begin position="510"/>
        <end position="545"/>
    </location>
</feature>